<accession>A0ABT6ZEB1</accession>
<dbReference type="CDD" id="cd05387">
    <property type="entry name" value="BY-kinase"/>
    <property type="match status" value="1"/>
</dbReference>
<evidence type="ECO:0000256" key="1">
    <source>
        <dbReference type="ARBA" id="ARBA00004651"/>
    </source>
</evidence>
<dbReference type="InterPro" id="IPR005702">
    <property type="entry name" value="Wzc-like_C"/>
</dbReference>
<keyword evidence="5" id="KW-0547">Nucleotide-binding</keyword>
<dbReference type="InterPro" id="IPR050445">
    <property type="entry name" value="Bact_polysacc_biosynth/exp"/>
</dbReference>
<organism evidence="11 12">
    <name type="scientific">Microbacterium dauci</name>
    <dbReference type="NCBI Taxonomy" id="3048008"/>
    <lineage>
        <taxon>Bacteria</taxon>
        <taxon>Bacillati</taxon>
        <taxon>Actinomycetota</taxon>
        <taxon>Actinomycetes</taxon>
        <taxon>Micrococcales</taxon>
        <taxon>Microbacteriaceae</taxon>
        <taxon>Microbacterium</taxon>
    </lineage>
</organism>
<name>A0ABT6ZEB1_9MICO</name>
<keyword evidence="6" id="KW-0067">ATP-binding</keyword>
<keyword evidence="12" id="KW-1185">Reference proteome</keyword>
<sequence>MDDSGGGLVTFARFFGALRAHWVLVVACIALGAAFGALTALTSPTTYRSQADLYITVPDGDGTQELSQGGSYARQAVTSYIEIVHTAPVLQPVIDELGLDMTRAELAGAIGVSSRTGSQVMSISVVDTIPQRAADIVNAVSASFTTYVSDDLEAGADRLNIVQISPGLVASSPAGPSLWLWTLIGGAIGVVAGLSLTALRAIVDTRVRNGDDAATLAGAPLLAVIPAMSGKDRGPLVVRDAPSDRDAEAYRRLRTNIAFVGEADTSAFVIAAPADDLAAARVAANLAYAISDTGESVALIDGDLHTSPLTEMFQLGGHPGLAQVLDGSRRVSEVLRGVPGRPLFVLPSGETLESPSNLLDRDRMHDIVRSLGESVDHIVIAAPATLGRADASIIARVAGSMILVLESDVSTAAQVHATRTALSHSSGARVVGVVLDRHVGDDPSMVGAERAHRSR</sequence>
<evidence type="ECO:0000256" key="6">
    <source>
        <dbReference type="ARBA" id="ARBA00022840"/>
    </source>
</evidence>
<reference evidence="11 12" key="1">
    <citation type="submission" date="2023-05" db="EMBL/GenBank/DDBJ databases">
        <title>Microbacterium dauci sp.nov., Isolated from Carrot Rhizosphere Soil.</title>
        <authorList>
            <person name="Xiao Z."/>
            <person name="Zheng J."/>
        </authorList>
    </citation>
    <scope>NUCLEOTIDE SEQUENCE [LARGE SCALE GENOMIC DNA]</scope>
    <source>
        <strain evidence="11 12">LX3-4</strain>
    </source>
</reference>
<evidence type="ECO:0000256" key="4">
    <source>
        <dbReference type="ARBA" id="ARBA00022692"/>
    </source>
</evidence>
<keyword evidence="7 9" id="KW-1133">Transmembrane helix</keyword>
<keyword evidence="4 9" id="KW-0812">Transmembrane</keyword>
<feature type="transmembrane region" description="Helical" evidence="9">
    <location>
        <begin position="178"/>
        <end position="199"/>
    </location>
</feature>
<proteinExistence type="inferred from homology"/>
<dbReference type="Proteomes" id="UP001321481">
    <property type="component" value="Unassembled WGS sequence"/>
</dbReference>
<keyword evidence="3" id="KW-1003">Cell membrane</keyword>
<dbReference type="InterPro" id="IPR027417">
    <property type="entry name" value="P-loop_NTPase"/>
</dbReference>
<evidence type="ECO:0000313" key="12">
    <source>
        <dbReference type="Proteomes" id="UP001321481"/>
    </source>
</evidence>
<keyword evidence="8 9" id="KW-0472">Membrane</keyword>
<comment type="subcellular location">
    <subcellularLocation>
        <location evidence="1">Cell membrane</location>
        <topology evidence="1">Multi-pass membrane protein</topology>
    </subcellularLocation>
</comment>
<dbReference type="Gene3D" id="3.40.50.300">
    <property type="entry name" value="P-loop containing nucleotide triphosphate hydrolases"/>
    <property type="match status" value="1"/>
</dbReference>
<evidence type="ECO:0000256" key="8">
    <source>
        <dbReference type="ARBA" id="ARBA00023136"/>
    </source>
</evidence>
<comment type="similarity">
    <text evidence="2">Belongs to the CpsC/CapA family.</text>
</comment>
<gene>
    <name evidence="11" type="ORF">QNI14_08540</name>
</gene>
<evidence type="ECO:0000256" key="9">
    <source>
        <dbReference type="SAM" id="Phobius"/>
    </source>
</evidence>
<dbReference type="Pfam" id="PF02706">
    <property type="entry name" value="Wzz"/>
    <property type="match status" value="1"/>
</dbReference>
<evidence type="ECO:0000256" key="7">
    <source>
        <dbReference type="ARBA" id="ARBA00022989"/>
    </source>
</evidence>
<dbReference type="PANTHER" id="PTHR32309">
    <property type="entry name" value="TYROSINE-PROTEIN KINASE"/>
    <property type="match status" value="1"/>
</dbReference>
<dbReference type="InterPro" id="IPR003856">
    <property type="entry name" value="LPS_length_determ_N"/>
</dbReference>
<dbReference type="PANTHER" id="PTHR32309:SF31">
    <property type="entry name" value="CAPSULAR EXOPOLYSACCHARIDE FAMILY"/>
    <property type="match status" value="1"/>
</dbReference>
<feature type="domain" description="Polysaccharide chain length determinant N-terminal" evidence="10">
    <location>
        <begin position="12"/>
        <end position="97"/>
    </location>
</feature>
<evidence type="ECO:0000256" key="3">
    <source>
        <dbReference type="ARBA" id="ARBA00022475"/>
    </source>
</evidence>
<evidence type="ECO:0000256" key="5">
    <source>
        <dbReference type="ARBA" id="ARBA00022741"/>
    </source>
</evidence>
<dbReference type="SUPFAM" id="SSF52540">
    <property type="entry name" value="P-loop containing nucleoside triphosphate hydrolases"/>
    <property type="match status" value="1"/>
</dbReference>
<comment type="caution">
    <text evidence="11">The sequence shown here is derived from an EMBL/GenBank/DDBJ whole genome shotgun (WGS) entry which is preliminary data.</text>
</comment>
<protein>
    <submittedName>
        <fullName evidence="11">Wzz/FepE/Etk N-terminal domain-containing protein</fullName>
    </submittedName>
</protein>
<evidence type="ECO:0000256" key="2">
    <source>
        <dbReference type="ARBA" id="ARBA00006683"/>
    </source>
</evidence>
<evidence type="ECO:0000259" key="10">
    <source>
        <dbReference type="Pfam" id="PF02706"/>
    </source>
</evidence>
<dbReference type="RefSeq" id="WP_283716121.1">
    <property type="nucleotide sequence ID" value="NZ_JASJND010000005.1"/>
</dbReference>
<evidence type="ECO:0000313" key="11">
    <source>
        <dbReference type="EMBL" id="MDJ1114500.1"/>
    </source>
</evidence>
<feature type="transmembrane region" description="Helical" evidence="9">
    <location>
        <begin position="20"/>
        <end position="41"/>
    </location>
</feature>
<dbReference type="EMBL" id="JASJND010000005">
    <property type="protein sequence ID" value="MDJ1114500.1"/>
    <property type="molecule type" value="Genomic_DNA"/>
</dbReference>